<feature type="region of interest" description="Disordered" evidence="1">
    <location>
        <begin position="1"/>
        <end position="25"/>
    </location>
</feature>
<evidence type="ECO:0000313" key="3">
    <source>
        <dbReference type="Proteomes" id="UP001152607"/>
    </source>
</evidence>
<comment type="caution">
    <text evidence="2">The sequence shown here is derived from an EMBL/GenBank/DDBJ whole genome shotgun (WGS) entry which is preliminary data.</text>
</comment>
<proteinExistence type="predicted"/>
<protein>
    <submittedName>
        <fullName evidence="2">Uncharacterized protein</fullName>
    </submittedName>
</protein>
<dbReference type="AlphaFoldDB" id="A0A9W4UJW9"/>
<gene>
    <name evidence="2" type="ORF">PDIGIT_LOCUS10446</name>
</gene>
<evidence type="ECO:0000256" key="1">
    <source>
        <dbReference type="SAM" id="MobiDB-lite"/>
    </source>
</evidence>
<reference evidence="2" key="1">
    <citation type="submission" date="2023-01" db="EMBL/GenBank/DDBJ databases">
        <authorList>
            <person name="Van Ghelder C."/>
            <person name="Rancurel C."/>
        </authorList>
    </citation>
    <scope>NUCLEOTIDE SEQUENCE</scope>
    <source>
        <strain evidence="2">CNCM I-4278</strain>
    </source>
</reference>
<name>A0A9W4UJW9_9PLEO</name>
<accession>A0A9W4UJW9</accession>
<evidence type="ECO:0000313" key="2">
    <source>
        <dbReference type="EMBL" id="CAI6337335.1"/>
    </source>
</evidence>
<sequence>MRILSRNDLSEVSKTQARFHPHPTTHRTLGHTCSLLVHGRFQKAHTKSPCIHVHKDPSTEIPYSQ</sequence>
<dbReference type="Proteomes" id="UP001152607">
    <property type="component" value="Unassembled WGS sequence"/>
</dbReference>
<organism evidence="2 3">
    <name type="scientific">Periconia digitata</name>
    <dbReference type="NCBI Taxonomy" id="1303443"/>
    <lineage>
        <taxon>Eukaryota</taxon>
        <taxon>Fungi</taxon>
        <taxon>Dikarya</taxon>
        <taxon>Ascomycota</taxon>
        <taxon>Pezizomycotina</taxon>
        <taxon>Dothideomycetes</taxon>
        <taxon>Pleosporomycetidae</taxon>
        <taxon>Pleosporales</taxon>
        <taxon>Massarineae</taxon>
        <taxon>Periconiaceae</taxon>
        <taxon>Periconia</taxon>
    </lineage>
</organism>
<keyword evidence="3" id="KW-1185">Reference proteome</keyword>
<dbReference type="EMBL" id="CAOQHR010000007">
    <property type="protein sequence ID" value="CAI6337335.1"/>
    <property type="molecule type" value="Genomic_DNA"/>
</dbReference>